<dbReference type="PANTHER" id="PTHR36847">
    <property type="entry name" value="AMIDOLIGASE ENZYME"/>
    <property type="match status" value="1"/>
</dbReference>
<dbReference type="Pfam" id="PF12224">
    <property type="entry name" value="Amidoligase_2"/>
    <property type="match status" value="1"/>
</dbReference>
<feature type="region of interest" description="Disordered" evidence="1">
    <location>
        <begin position="276"/>
        <end position="295"/>
    </location>
</feature>
<feature type="compositionally biased region" description="Polar residues" evidence="1">
    <location>
        <begin position="27"/>
        <end position="44"/>
    </location>
</feature>
<dbReference type="OrthoDB" id="5291055at2759"/>
<organism evidence="2 3">
    <name type="scientific">Endocarpon pusillum</name>
    <dbReference type="NCBI Taxonomy" id="364733"/>
    <lineage>
        <taxon>Eukaryota</taxon>
        <taxon>Fungi</taxon>
        <taxon>Dikarya</taxon>
        <taxon>Ascomycota</taxon>
        <taxon>Pezizomycotina</taxon>
        <taxon>Eurotiomycetes</taxon>
        <taxon>Chaetothyriomycetidae</taxon>
        <taxon>Verrucariales</taxon>
        <taxon>Verrucariaceae</taxon>
        <taxon>Endocarpon</taxon>
    </lineage>
</organism>
<comment type="caution">
    <text evidence="2">The sequence shown here is derived from an EMBL/GenBank/DDBJ whole genome shotgun (WGS) entry which is preliminary data.</text>
</comment>
<feature type="compositionally biased region" description="Polar residues" evidence="1">
    <location>
        <begin position="210"/>
        <end position="219"/>
    </location>
</feature>
<evidence type="ECO:0000313" key="3">
    <source>
        <dbReference type="Proteomes" id="UP000606974"/>
    </source>
</evidence>
<dbReference type="Proteomes" id="UP000606974">
    <property type="component" value="Unassembled WGS sequence"/>
</dbReference>
<feature type="region of interest" description="Disordered" evidence="1">
    <location>
        <begin position="18"/>
        <end position="146"/>
    </location>
</feature>
<dbReference type="AlphaFoldDB" id="A0A8H7E1P0"/>
<proteinExistence type="predicted"/>
<name>A0A8H7E1P0_9EURO</name>
<dbReference type="InterPro" id="IPR022025">
    <property type="entry name" value="Amidoligase_2"/>
</dbReference>
<protein>
    <submittedName>
        <fullName evidence="2">Uncharacterized protein</fullName>
    </submittedName>
</protein>
<keyword evidence="3" id="KW-1185">Reference proteome</keyword>
<feature type="compositionally biased region" description="Polar residues" evidence="1">
    <location>
        <begin position="59"/>
        <end position="69"/>
    </location>
</feature>
<feature type="region of interest" description="Disordered" evidence="1">
    <location>
        <begin position="210"/>
        <end position="256"/>
    </location>
</feature>
<evidence type="ECO:0000256" key="1">
    <source>
        <dbReference type="SAM" id="MobiDB-lite"/>
    </source>
</evidence>
<reference evidence="2" key="1">
    <citation type="submission" date="2020-02" db="EMBL/GenBank/DDBJ databases">
        <authorList>
            <person name="Palmer J.M."/>
        </authorList>
    </citation>
    <scope>NUCLEOTIDE SEQUENCE</scope>
    <source>
        <strain evidence="2">EPUS1.4</strain>
        <tissue evidence="2">Thallus</tissue>
    </source>
</reference>
<feature type="compositionally biased region" description="Polar residues" evidence="1">
    <location>
        <begin position="276"/>
        <end position="289"/>
    </location>
</feature>
<feature type="compositionally biased region" description="Polar residues" evidence="1">
    <location>
        <begin position="128"/>
        <end position="141"/>
    </location>
</feature>
<accession>A0A8H7E1P0</accession>
<feature type="compositionally biased region" description="Polar residues" evidence="1">
    <location>
        <begin position="82"/>
        <end position="105"/>
    </location>
</feature>
<gene>
    <name evidence="2" type="ORF">GJ744_000742</name>
</gene>
<evidence type="ECO:0000313" key="2">
    <source>
        <dbReference type="EMBL" id="KAF7505495.1"/>
    </source>
</evidence>
<sequence length="527" mass="58139">MGCLGCCDSEENCVTKCFGRRRPSGSPEASLSGQAPQNSHQSCGIATITPVVEPHNEKTPQVAQQVTSPRPQPVRHARAEEGSTSGRSSQNPSRGNDIVTDTTPTPARRQYLPQVSSNAFAKRRAGPSRTNPPRTLGSQCDPNHPANARVAQSVNPVKPFTARDQHFARVDSPRPQPCRSAISINPRAARSWESHSATLTRRPTVALSALTASSQQRFTRTSEEQPCSIREDDRGRTDGSSSPKGGSSGFLRSSPRKIETLVQHPSSYLGLRTAATSRVTGPSGASASRRNAEPSVGHEGEYRFMRLGIESEFFLAALSSEHDAAQPGSFVNILASNYNRAVGYKHPRMHRTLAQPYSAHNYSKWTMADEPSLDSREKSPWPLEMISPIFDVYPLSGWRRHVIATWNFLEQHYSITTRDSCATHLHVSLVPHYDLKDLKRVAVSIIHFEPAFEALMPEARRGNPFCQSNWLDSPCLAPAGLSRSESIAEIERKLDAYDVITSIQNGGDKCFAWNFESLREHAGLNWH</sequence>
<dbReference type="EMBL" id="JAACFV010000108">
    <property type="protein sequence ID" value="KAF7505495.1"/>
    <property type="molecule type" value="Genomic_DNA"/>
</dbReference>
<dbReference type="PANTHER" id="PTHR36847:SF1">
    <property type="entry name" value="AMIDOLIGASE ENZYME"/>
    <property type="match status" value="1"/>
</dbReference>